<dbReference type="InterPro" id="IPR008266">
    <property type="entry name" value="Tyr_kinase_AS"/>
</dbReference>
<dbReference type="Proteomes" id="UP000000305">
    <property type="component" value="Unassembled WGS sequence"/>
</dbReference>
<evidence type="ECO:0000313" key="14">
    <source>
        <dbReference type="Proteomes" id="UP000000305"/>
    </source>
</evidence>
<dbReference type="InterPro" id="IPR011009">
    <property type="entry name" value="Kinase-like_dom_sf"/>
</dbReference>
<keyword evidence="10" id="KW-0460">Magnesium</keyword>
<feature type="binding site" evidence="10">
    <location>
        <position position="146"/>
    </location>
    <ligand>
        <name>Mg(2+)</name>
        <dbReference type="ChEBI" id="CHEBI:18420"/>
    </ligand>
</feature>
<dbReference type="OrthoDB" id="3256376at2759"/>
<accession>E9GID6</accession>
<feature type="binding site" evidence="9 11">
    <location>
        <position position="35"/>
    </location>
    <ligand>
        <name>ATP</name>
        <dbReference type="ChEBI" id="CHEBI:30616"/>
    </ligand>
</feature>
<evidence type="ECO:0000256" key="9">
    <source>
        <dbReference type="PIRSR" id="PIRSR000615-2"/>
    </source>
</evidence>
<reference evidence="13 14" key="1">
    <citation type="journal article" date="2011" name="Science">
        <title>The ecoresponsive genome of Daphnia pulex.</title>
        <authorList>
            <person name="Colbourne J.K."/>
            <person name="Pfrender M.E."/>
            <person name="Gilbert D."/>
            <person name="Thomas W.K."/>
            <person name="Tucker A."/>
            <person name="Oakley T.H."/>
            <person name="Tokishita S."/>
            <person name="Aerts A."/>
            <person name="Arnold G.J."/>
            <person name="Basu M.K."/>
            <person name="Bauer D.J."/>
            <person name="Caceres C.E."/>
            <person name="Carmel L."/>
            <person name="Casola C."/>
            <person name="Choi J.H."/>
            <person name="Detter J.C."/>
            <person name="Dong Q."/>
            <person name="Dusheyko S."/>
            <person name="Eads B.D."/>
            <person name="Frohlich T."/>
            <person name="Geiler-Samerotte K.A."/>
            <person name="Gerlach D."/>
            <person name="Hatcher P."/>
            <person name="Jogdeo S."/>
            <person name="Krijgsveld J."/>
            <person name="Kriventseva E.V."/>
            <person name="Kultz D."/>
            <person name="Laforsch C."/>
            <person name="Lindquist E."/>
            <person name="Lopez J."/>
            <person name="Manak J.R."/>
            <person name="Muller J."/>
            <person name="Pangilinan J."/>
            <person name="Patwardhan R.P."/>
            <person name="Pitluck S."/>
            <person name="Pritham E.J."/>
            <person name="Rechtsteiner A."/>
            <person name="Rho M."/>
            <person name="Rogozin I.B."/>
            <person name="Sakarya O."/>
            <person name="Salamov A."/>
            <person name="Schaack S."/>
            <person name="Shapiro H."/>
            <person name="Shiga Y."/>
            <person name="Skalitzky C."/>
            <person name="Smith Z."/>
            <person name="Souvorov A."/>
            <person name="Sung W."/>
            <person name="Tang Z."/>
            <person name="Tsuchiya D."/>
            <person name="Tu H."/>
            <person name="Vos H."/>
            <person name="Wang M."/>
            <person name="Wolf Y.I."/>
            <person name="Yamagata H."/>
            <person name="Yamada T."/>
            <person name="Ye Y."/>
            <person name="Shaw J.R."/>
            <person name="Andrews J."/>
            <person name="Crease T.J."/>
            <person name="Tang H."/>
            <person name="Lucas S.M."/>
            <person name="Robertson H.M."/>
            <person name="Bork P."/>
            <person name="Koonin E.V."/>
            <person name="Zdobnov E.M."/>
            <person name="Grigoriev I.V."/>
            <person name="Lynch M."/>
            <person name="Boore J.L."/>
        </authorList>
    </citation>
    <scope>NUCLEOTIDE SEQUENCE [LARGE SCALE GENOMIC DNA]</scope>
</reference>
<dbReference type="OMA" id="IKEPLTM"/>
<evidence type="ECO:0000256" key="11">
    <source>
        <dbReference type="PROSITE-ProRule" id="PRU10141"/>
    </source>
</evidence>
<proteinExistence type="predicted"/>
<dbReference type="PROSITE" id="PS50011">
    <property type="entry name" value="PROTEIN_KINASE_DOM"/>
    <property type="match status" value="1"/>
</dbReference>
<keyword evidence="3 9" id="KW-0547">Nucleotide-binding</keyword>
<dbReference type="Pfam" id="PF07714">
    <property type="entry name" value="PK_Tyr_Ser-Thr"/>
    <property type="match status" value="1"/>
</dbReference>
<name>E9GID6_DAPPU</name>
<dbReference type="STRING" id="6669.E9GID6"/>
<feature type="binding site" evidence="9">
    <location>
        <position position="145"/>
    </location>
    <ligand>
        <name>ATP</name>
        <dbReference type="ChEBI" id="CHEBI:30616"/>
    </ligand>
</feature>
<protein>
    <recommendedName>
        <fullName evidence="12">Protein kinase domain-containing protein</fullName>
    </recommendedName>
</protein>
<evidence type="ECO:0000259" key="12">
    <source>
        <dbReference type="PROSITE" id="PS50011"/>
    </source>
</evidence>
<keyword evidence="2" id="KW-0808">Transferase</keyword>
<feature type="binding site" evidence="9">
    <location>
        <begin position="83"/>
        <end position="89"/>
    </location>
    <ligand>
        <name>ATP</name>
        <dbReference type="ChEBI" id="CHEBI:30616"/>
    </ligand>
</feature>
<evidence type="ECO:0000313" key="13">
    <source>
        <dbReference type="EMBL" id="EFX80659.1"/>
    </source>
</evidence>
<dbReference type="InterPro" id="IPR000719">
    <property type="entry name" value="Prot_kinase_dom"/>
</dbReference>
<dbReference type="GO" id="GO:0005886">
    <property type="term" value="C:plasma membrane"/>
    <property type="evidence" value="ECO:0000318"/>
    <property type="project" value="GO_Central"/>
</dbReference>
<comment type="subcellular location">
    <subcellularLocation>
        <location evidence="1">Membrane</location>
        <topology evidence="1">Single-pass membrane protein</topology>
    </subcellularLocation>
</comment>
<dbReference type="EMBL" id="GL732546">
    <property type="protein sequence ID" value="EFX80659.1"/>
    <property type="molecule type" value="Genomic_DNA"/>
</dbReference>
<organism evidence="13 14">
    <name type="scientific">Daphnia pulex</name>
    <name type="common">Water flea</name>
    <dbReference type="NCBI Taxonomy" id="6669"/>
    <lineage>
        <taxon>Eukaryota</taxon>
        <taxon>Metazoa</taxon>
        <taxon>Ecdysozoa</taxon>
        <taxon>Arthropoda</taxon>
        <taxon>Crustacea</taxon>
        <taxon>Branchiopoda</taxon>
        <taxon>Diplostraca</taxon>
        <taxon>Cladocera</taxon>
        <taxon>Anomopoda</taxon>
        <taxon>Daphniidae</taxon>
        <taxon>Daphnia</taxon>
    </lineage>
</organism>
<sequence>VKLGVEIGKGAFGRVHLATVENLSGLPGPTLVAVKQIKKKVGLDERDDFLAEIAMMKRVGRHDNIVVMLACVTLTQPYSMILEYVPYGDLLHYLRTLRTVYHQSKAFPTSRTIDTEELHDFARQIARGMEHLELKGITHRDLAARNLLVSEGRVLKISDFGLSRHGVYVNTRKRMLPLRWLALESMTDNLYSSQSDVWAFGVVLWEICTLGGFPYANVADAQLMTYLLSGNRLVRPDNVSEKLYQIMLKCWSANPDDRPTFHQLRCSLEDFEAHHENYVDFNCSTSSPAHTLPPTEEEIAVV</sequence>
<dbReference type="SMART" id="SM00219">
    <property type="entry name" value="TyrKc"/>
    <property type="match status" value="1"/>
</dbReference>
<dbReference type="KEGG" id="dpx:DAPPUDRAFT_50921"/>
<dbReference type="eggNOG" id="KOG0200">
    <property type="taxonomic scope" value="Eukaryota"/>
</dbReference>
<feature type="non-terminal residue" evidence="13">
    <location>
        <position position="1"/>
    </location>
</feature>
<keyword evidence="5 9" id="KW-0067">ATP-binding</keyword>
<dbReference type="InParanoid" id="E9GID6"/>
<dbReference type="AlphaFoldDB" id="E9GID6"/>
<feature type="binding site" evidence="9">
    <location>
        <begin position="8"/>
        <end position="15"/>
    </location>
    <ligand>
        <name>ATP</name>
        <dbReference type="ChEBI" id="CHEBI:30616"/>
    </ligand>
</feature>
<evidence type="ECO:0000256" key="4">
    <source>
        <dbReference type="ARBA" id="ARBA00022777"/>
    </source>
</evidence>
<dbReference type="PROSITE" id="PS00107">
    <property type="entry name" value="PROTEIN_KINASE_ATP"/>
    <property type="match status" value="1"/>
</dbReference>
<feature type="binding site" evidence="10">
    <location>
        <position position="159"/>
    </location>
    <ligand>
        <name>Mg(2+)</name>
        <dbReference type="ChEBI" id="CHEBI:18420"/>
    </ligand>
</feature>
<dbReference type="InterPro" id="IPR001245">
    <property type="entry name" value="Ser-Thr/Tyr_kinase_cat_dom"/>
</dbReference>
<keyword evidence="6" id="KW-0829">Tyrosine-protein kinase</keyword>
<keyword evidence="14" id="KW-1185">Reference proteome</keyword>
<dbReference type="GO" id="GO:0004714">
    <property type="term" value="F:transmembrane receptor protein tyrosine kinase activity"/>
    <property type="evidence" value="ECO:0000318"/>
    <property type="project" value="GO_Central"/>
</dbReference>
<keyword evidence="4" id="KW-0418">Kinase</keyword>
<dbReference type="PROSITE" id="PS00109">
    <property type="entry name" value="PROTEIN_KINASE_TYR"/>
    <property type="match status" value="1"/>
</dbReference>
<dbReference type="PANTHER" id="PTHR24416">
    <property type="entry name" value="TYROSINE-PROTEIN KINASE RECEPTOR"/>
    <property type="match status" value="1"/>
</dbReference>
<dbReference type="SUPFAM" id="SSF56112">
    <property type="entry name" value="Protein kinase-like (PK-like)"/>
    <property type="match status" value="1"/>
</dbReference>
<dbReference type="GO" id="GO:0043235">
    <property type="term" value="C:receptor complex"/>
    <property type="evidence" value="ECO:0000318"/>
    <property type="project" value="GO_Central"/>
</dbReference>
<evidence type="ECO:0000256" key="3">
    <source>
        <dbReference type="ARBA" id="ARBA00022741"/>
    </source>
</evidence>
<dbReference type="GO" id="GO:0005524">
    <property type="term" value="F:ATP binding"/>
    <property type="evidence" value="ECO:0007669"/>
    <property type="project" value="UniProtKB-UniRule"/>
</dbReference>
<dbReference type="GO" id="GO:0007169">
    <property type="term" value="P:cell surface receptor protein tyrosine kinase signaling pathway"/>
    <property type="evidence" value="ECO:0000318"/>
    <property type="project" value="GO_Central"/>
</dbReference>
<dbReference type="PANTHER" id="PTHR24416:SF594">
    <property type="entry name" value="PROTEIN KINASE DOMAIN-CONTAINING PROTEIN"/>
    <property type="match status" value="1"/>
</dbReference>
<dbReference type="Gene3D" id="1.10.510.10">
    <property type="entry name" value="Transferase(Phosphotransferase) domain 1"/>
    <property type="match status" value="1"/>
</dbReference>
<dbReference type="InterPro" id="IPR050122">
    <property type="entry name" value="RTK"/>
</dbReference>
<evidence type="ECO:0000256" key="7">
    <source>
        <dbReference type="ARBA" id="ARBA00051243"/>
    </source>
</evidence>
<feature type="active site" description="Proton acceptor" evidence="8">
    <location>
        <position position="141"/>
    </location>
</feature>
<dbReference type="InterPro" id="IPR020635">
    <property type="entry name" value="Tyr_kinase_cat_dom"/>
</dbReference>
<evidence type="ECO:0000256" key="8">
    <source>
        <dbReference type="PIRSR" id="PIRSR000615-1"/>
    </source>
</evidence>
<dbReference type="HOGENOM" id="CLU_000288_7_40_1"/>
<evidence type="ECO:0000256" key="10">
    <source>
        <dbReference type="PIRSR" id="PIRSR000615-3"/>
    </source>
</evidence>
<dbReference type="GO" id="GO:0046872">
    <property type="term" value="F:metal ion binding"/>
    <property type="evidence" value="ECO:0007669"/>
    <property type="project" value="UniProtKB-KW"/>
</dbReference>
<dbReference type="PhylomeDB" id="E9GID6"/>
<evidence type="ECO:0000256" key="6">
    <source>
        <dbReference type="ARBA" id="ARBA00023137"/>
    </source>
</evidence>
<evidence type="ECO:0000256" key="2">
    <source>
        <dbReference type="ARBA" id="ARBA00022679"/>
    </source>
</evidence>
<dbReference type="CDD" id="cd00192">
    <property type="entry name" value="PTKc"/>
    <property type="match status" value="1"/>
</dbReference>
<dbReference type="FunFam" id="1.10.510.10:FF:000554">
    <property type="entry name" value="Predicted protein"/>
    <property type="match status" value="1"/>
</dbReference>
<gene>
    <name evidence="13" type="ORF">DAPPUDRAFT_50921</name>
</gene>
<dbReference type="PRINTS" id="PR00109">
    <property type="entry name" value="TYRKINASE"/>
</dbReference>
<evidence type="ECO:0000256" key="1">
    <source>
        <dbReference type="ARBA" id="ARBA00004167"/>
    </source>
</evidence>
<dbReference type="InterPro" id="IPR017441">
    <property type="entry name" value="Protein_kinase_ATP_BS"/>
</dbReference>
<dbReference type="PIRSF" id="PIRSF000615">
    <property type="entry name" value="TyrPK_CSF1-R"/>
    <property type="match status" value="1"/>
</dbReference>
<dbReference type="Gene3D" id="3.30.200.20">
    <property type="entry name" value="Phosphorylase Kinase, domain 1"/>
    <property type="match status" value="1"/>
</dbReference>
<evidence type="ECO:0000256" key="5">
    <source>
        <dbReference type="ARBA" id="ARBA00022840"/>
    </source>
</evidence>
<comment type="catalytic activity">
    <reaction evidence="7">
        <text>L-tyrosyl-[protein] + ATP = O-phospho-L-tyrosyl-[protein] + ADP + H(+)</text>
        <dbReference type="Rhea" id="RHEA:10596"/>
        <dbReference type="Rhea" id="RHEA-COMP:10136"/>
        <dbReference type="Rhea" id="RHEA-COMP:20101"/>
        <dbReference type="ChEBI" id="CHEBI:15378"/>
        <dbReference type="ChEBI" id="CHEBI:30616"/>
        <dbReference type="ChEBI" id="CHEBI:46858"/>
        <dbReference type="ChEBI" id="CHEBI:61978"/>
        <dbReference type="ChEBI" id="CHEBI:456216"/>
        <dbReference type="EC" id="2.7.10.1"/>
    </reaction>
</comment>
<feature type="domain" description="Protein kinase" evidence="12">
    <location>
        <begin position="1"/>
        <end position="278"/>
    </location>
</feature>
<keyword evidence="10" id="KW-0479">Metal-binding</keyword>